<reference evidence="2" key="1">
    <citation type="journal article" date="2010" name="Science">
        <title>Plasticity of animal genome architecture unmasked by rapid evolution of a pelagic tunicate.</title>
        <authorList>
            <person name="Denoeud F."/>
            <person name="Henriet S."/>
            <person name="Mungpakdee S."/>
            <person name="Aury J.M."/>
            <person name="Da Silva C."/>
            <person name="Brinkmann H."/>
            <person name="Mikhaleva J."/>
            <person name="Olsen L.C."/>
            <person name="Jubin C."/>
            <person name="Canestro C."/>
            <person name="Bouquet J.M."/>
            <person name="Danks G."/>
            <person name="Poulain J."/>
            <person name="Campsteijn C."/>
            <person name="Adamski M."/>
            <person name="Cross I."/>
            <person name="Yadetie F."/>
            <person name="Muffato M."/>
            <person name="Louis A."/>
            <person name="Butcher S."/>
            <person name="Tsagkogeorga G."/>
            <person name="Konrad A."/>
            <person name="Singh S."/>
            <person name="Jensen M.F."/>
            <person name="Cong E.H."/>
            <person name="Eikeseth-Otteraa H."/>
            <person name="Noel B."/>
            <person name="Anthouard V."/>
            <person name="Porcel B.M."/>
            <person name="Kachouri-Lafond R."/>
            <person name="Nishino A."/>
            <person name="Ugolini M."/>
            <person name="Chourrout P."/>
            <person name="Nishida H."/>
            <person name="Aasland R."/>
            <person name="Huzurbazar S."/>
            <person name="Westhof E."/>
            <person name="Delsuc F."/>
            <person name="Lehrach H."/>
            <person name="Reinhardt R."/>
            <person name="Weissenbach J."/>
            <person name="Roy S.W."/>
            <person name="Artiguenave F."/>
            <person name="Postlethwait J.H."/>
            <person name="Manak J.R."/>
            <person name="Thompson E.M."/>
            <person name="Jaillon O."/>
            <person name="Du Pasquier L."/>
            <person name="Boudinot P."/>
            <person name="Liberles D.A."/>
            <person name="Volff J.N."/>
            <person name="Philippe H."/>
            <person name="Lenhard B."/>
            <person name="Roest Crollius H."/>
            <person name="Wincker P."/>
            <person name="Chourrout D."/>
        </authorList>
    </citation>
    <scope>NUCLEOTIDE SEQUENCE [LARGE SCALE GENOMIC DNA]</scope>
</reference>
<feature type="signal peptide" evidence="1">
    <location>
        <begin position="1"/>
        <end position="20"/>
    </location>
</feature>
<keyword evidence="1" id="KW-0732">Signal</keyword>
<evidence type="ECO:0000256" key="1">
    <source>
        <dbReference type="SAM" id="SignalP"/>
    </source>
</evidence>
<evidence type="ECO:0000313" key="2">
    <source>
        <dbReference type="EMBL" id="CBY15984.1"/>
    </source>
</evidence>
<sequence length="73" mass="8300">MKLSITILVLINSLIGNVISRAARKRDQKWIKILFEIAKEEKENKENWETAEAVLETRANEDGEDGSGDSEVR</sequence>
<dbReference type="InParanoid" id="E4Y290"/>
<accession>E4Y290</accession>
<keyword evidence="3" id="KW-1185">Reference proteome</keyword>
<feature type="chain" id="PRO_5003193608" evidence="1">
    <location>
        <begin position="21"/>
        <end position="73"/>
    </location>
</feature>
<name>E4Y290_OIKDI</name>
<organism evidence="2">
    <name type="scientific">Oikopleura dioica</name>
    <name type="common">Tunicate</name>
    <dbReference type="NCBI Taxonomy" id="34765"/>
    <lineage>
        <taxon>Eukaryota</taxon>
        <taxon>Metazoa</taxon>
        <taxon>Chordata</taxon>
        <taxon>Tunicata</taxon>
        <taxon>Appendicularia</taxon>
        <taxon>Copelata</taxon>
        <taxon>Oikopleuridae</taxon>
        <taxon>Oikopleura</taxon>
    </lineage>
</organism>
<gene>
    <name evidence="2" type="ORF">GSOID_T00016282001</name>
</gene>
<dbReference type="EMBL" id="FN653787">
    <property type="protein sequence ID" value="CBY15984.1"/>
    <property type="molecule type" value="Genomic_DNA"/>
</dbReference>
<evidence type="ECO:0000313" key="3">
    <source>
        <dbReference type="Proteomes" id="UP000001307"/>
    </source>
</evidence>
<protein>
    <submittedName>
        <fullName evidence="2">Uncharacterized protein</fullName>
    </submittedName>
</protein>
<dbReference type="Proteomes" id="UP000001307">
    <property type="component" value="Unassembled WGS sequence"/>
</dbReference>
<dbReference type="AlphaFoldDB" id="E4Y290"/>
<proteinExistence type="predicted"/>